<proteinExistence type="predicted"/>
<protein>
    <submittedName>
        <fullName evidence="1">Uncharacterized protein</fullName>
    </submittedName>
</protein>
<dbReference type="Proteomes" id="UP000004521">
    <property type="component" value="Chromosome II"/>
</dbReference>
<dbReference type="RefSeq" id="WP_005422908.1">
    <property type="nucleotide sequence ID" value="NZ_CM001401.1"/>
</dbReference>
<dbReference type="AlphaFoldDB" id="A0AAV3EMI0"/>
<sequence length="49" mass="5595">MPSVANRVDAIVMHNLLSMDYCKKQNQPVRMNNTTIDKIKVLSQKLYSG</sequence>
<evidence type="ECO:0000313" key="2">
    <source>
        <dbReference type="Proteomes" id="UP000004521"/>
    </source>
</evidence>
<organism evidence="1 2">
    <name type="scientific">Aliivibrio fischeri SR5</name>
    <dbReference type="NCBI Taxonomy" id="1088719"/>
    <lineage>
        <taxon>Bacteria</taxon>
        <taxon>Pseudomonadati</taxon>
        <taxon>Pseudomonadota</taxon>
        <taxon>Gammaproteobacteria</taxon>
        <taxon>Vibrionales</taxon>
        <taxon>Vibrionaceae</taxon>
        <taxon>Aliivibrio</taxon>
    </lineage>
</organism>
<comment type="caution">
    <text evidence="1">The sequence shown here is derived from an EMBL/GenBank/DDBJ whole genome shotgun (WGS) entry which is preliminary data.</text>
</comment>
<evidence type="ECO:0000313" key="1">
    <source>
        <dbReference type="EMBL" id="EHN68035.1"/>
    </source>
</evidence>
<reference evidence="1 2" key="1">
    <citation type="journal article" date="2012" name="J. Bacteriol.">
        <title>Draft Genome Sequence of Vibrio fischeri SR5, a Strain Isolated from the Light Organ of the Mediterranean Squid Sepiola robusta.</title>
        <authorList>
            <person name="Gyllborg M.C."/>
            <person name="Sahl J.W."/>
            <person name="Cronin D.C.III."/>
            <person name="Rasko D.A."/>
            <person name="Mandel M.J."/>
        </authorList>
    </citation>
    <scope>NUCLEOTIDE SEQUENCE [LARGE SCALE GENOMIC DNA]</scope>
    <source>
        <strain evidence="1 2">SR5</strain>
    </source>
</reference>
<dbReference type="EMBL" id="AHIH01000013">
    <property type="protein sequence ID" value="EHN68035.1"/>
    <property type="molecule type" value="Genomic_DNA"/>
</dbReference>
<gene>
    <name evidence="1" type="ORF">VFSR5_A0616</name>
</gene>
<accession>A0AAV3EMI0</accession>
<name>A0AAV3EMI0_ALIFS</name>